<dbReference type="Proteomes" id="UP000276215">
    <property type="component" value="Unassembled WGS sequence"/>
</dbReference>
<gene>
    <name evidence="1" type="ORF">L873DRAFT_1800311</name>
</gene>
<reference evidence="1 2" key="1">
    <citation type="journal article" date="2018" name="Nat. Ecol. Evol.">
        <title>Pezizomycetes genomes reveal the molecular basis of ectomycorrhizal truffle lifestyle.</title>
        <authorList>
            <person name="Murat C."/>
            <person name="Payen T."/>
            <person name="Noel B."/>
            <person name="Kuo A."/>
            <person name="Morin E."/>
            <person name="Chen J."/>
            <person name="Kohler A."/>
            <person name="Krizsan K."/>
            <person name="Balestrini R."/>
            <person name="Da Silva C."/>
            <person name="Montanini B."/>
            <person name="Hainaut M."/>
            <person name="Levati E."/>
            <person name="Barry K.W."/>
            <person name="Belfiori B."/>
            <person name="Cichocki N."/>
            <person name="Clum A."/>
            <person name="Dockter R.B."/>
            <person name="Fauchery L."/>
            <person name="Guy J."/>
            <person name="Iotti M."/>
            <person name="Le Tacon F."/>
            <person name="Lindquist E.A."/>
            <person name="Lipzen A."/>
            <person name="Malagnac F."/>
            <person name="Mello A."/>
            <person name="Molinier V."/>
            <person name="Miyauchi S."/>
            <person name="Poulain J."/>
            <person name="Riccioni C."/>
            <person name="Rubini A."/>
            <person name="Sitrit Y."/>
            <person name="Splivallo R."/>
            <person name="Traeger S."/>
            <person name="Wang M."/>
            <person name="Zifcakova L."/>
            <person name="Wipf D."/>
            <person name="Zambonelli A."/>
            <person name="Paolocci F."/>
            <person name="Nowrousian M."/>
            <person name="Ottonello S."/>
            <person name="Baldrian P."/>
            <person name="Spatafora J.W."/>
            <person name="Henrissat B."/>
            <person name="Nagy L.G."/>
            <person name="Aury J.M."/>
            <person name="Wincker P."/>
            <person name="Grigoriev I.V."/>
            <person name="Bonfante P."/>
            <person name="Martin F.M."/>
        </authorList>
    </citation>
    <scope>NUCLEOTIDE SEQUENCE [LARGE SCALE GENOMIC DNA]</scope>
    <source>
        <strain evidence="1 2">120613-1</strain>
    </source>
</reference>
<proteinExistence type="predicted"/>
<protein>
    <submittedName>
        <fullName evidence="1">Uncharacterized protein</fullName>
    </submittedName>
</protein>
<dbReference type="AlphaFoldDB" id="A0A3N4K359"/>
<organism evidence="1 2">
    <name type="scientific">Choiromyces venosus 120613-1</name>
    <dbReference type="NCBI Taxonomy" id="1336337"/>
    <lineage>
        <taxon>Eukaryota</taxon>
        <taxon>Fungi</taxon>
        <taxon>Dikarya</taxon>
        <taxon>Ascomycota</taxon>
        <taxon>Pezizomycotina</taxon>
        <taxon>Pezizomycetes</taxon>
        <taxon>Pezizales</taxon>
        <taxon>Tuberaceae</taxon>
        <taxon>Choiromyces</taxon>
    </lineage>
</organism>
<dbReference type="EMBL" id="ML120361">
    <property type="protein sequence ID" value="RPB03799.1"/>
    <property type="molecule type" value="Genomic_DNA"/>
</dbReference>
<keyword evidence="2" id="KW-1185">Reference proteome</keyword>
<evidence type="ECO:0000313" key="2">
    <source>
        <dbReference type="Proteomes" id="UP000276215"/>
    </source>
</evidence>
<evidence type="ECO:0000313" key="1">
    <source>
        <dbReference type="EMBL" id="RPB03799.1"/>
    </source>
</evidence>
<name>A0A3N4K359_9PEZI</name>
<sequence>MLLPLRYLVSGIVTGWGRTFQLPYRKRGISRSKVKKREGERERDGGFLGIAQEAYYSLVQFRIDRERMVLYR</sequence>
<accession>A0A3N4K359</accession>